<reference evidence="2 3" key="1">
    <citation type="submission" date="2021-03" db="EMBL/GenBank/DDBJ databases">
        <authorList>
            <person name="Shang D.-D."/>
            <person name="Du Z.-J."/>
            <person name="Chen G.-J."/>
        </authorList>
    </citation>
    <scope>NUCLEOTIDE SEQUENCE [LARGE SCALE GENOMIC DNA]</scope>
    <source>
        <strain evidence="2 3">F1192</strain>
    </source>
</reference>
<organism evidence="2 3">
    <name type="scientific">Psychrobacter coccoides</name>
    <dbReference type="NCBI Taxonomy" id="2818440"/>
    <lineage>
        <taxon>Bacteria</taxon>
        <taxon>Pseudomonadati</taxon>
        <taxon>Pseudomonadota</taxon>
        <taxon>Gammaproteobacteria</taxon>
        <taxon>Moraxellales</taxon>
        <taxon>Moraxellaceae</taxon>
        <taxon>Psychrobacter</taxon>
    </lineage>
</organism>
<keyword evidence="2" id="KW-0695">RNA-directed DNA polymerase</keyword>
<dbReference type="Gene3D" id="3.30.70.270">
    <property type="match status" value="1"/>
</dbReference>
<dbReference type="InterPro" id="IPR043128">
    <property type="entry name" value="Rev_trsase/Diguanyl_cyclase"/>
</dbReference>
<gene>
    <name evidence="2" type="ORF">J3492_12930</name>
</gene>
<dbReference type="NCBIfam" id="NF041748">
    <property type="entry name" value="Drt3b"/>
    <property type="match status" value="1"/>
</dbReference>
<dbReference type="PROSITE" id="PS50878">
    <property type="entry name" value="RT_POL"/>
    <property type="match status" value="1"/>
</dbReference>
<dbReference type="GO" id="GO:0003964">
    <property type="term" value="F:RNA-directed DNA polymerase activity"/>
    <property type="evidence" value="ECO:0007669"/>
    <property type="project" value="UniProtKB-KW"/>
</dbReference>
<name>A0ABS3NSR7_9GAMM</name>
<keyword evidence="2" id="KW-0548">Nucleotidyltransferase</keyword>
<evidence type="ECO:0000313" key="2">
    <source>
        <dbReference type="EMBL" id="MBO1532093.1"/>
    </source>
</evidence>
<sequence>MIDVSRCFDSLYTHSISWAVRSKDYIKVYKGGSNQSFDEDFDKLMQNANHQETNGILIGSEVARIFAEIILQDIDQKVLNSLDSKGIFNNLDYTIRRYVDDFCIFAKSKEIADKVTDVVADELNSYKLYINTNKTKYFSRPFITNRSRNITELRRLVKNKMGDILERVNIFNEDNSLKDYYYFPNKKLMYNPTKSSTYFIKDLKSYWHVEEEYETGFSNYLLRALNEQLLMFVNKFNIINTETEEKNLDTVINYFIFIFDLALYAFFLEPKVNLSFTFSRLVLVMIRLSKVELKDYHEKLAHRIHTGLTDLLENELSRDSTCMVERLNILLLLNDIGEYYLPNEQDLKKYLFNEDYDNLNYFSLITGLFIVERKSKYKNILNFIIESIKSRLENLPNAKKSSEAMHLYSQFFLNKIQSF</sequence>
<evidence type="ECO:0000259" key="1">
    <source>
        <dbReference type="PROSITE" id="PS50878"/>
    </source>
</evidence>
<protein>
    <submittedName>
        <fullName evidence="2">RNA-directed DNA polymerase</fullName>
    </submittedName>
</protein>
<dbReference type="Proteomes" id="UP000664554">
    <property type="component" value="Unassembled WGS sequence"/>
</dbReference>
<feature type="domain" description="Reverse transcriptase" evidence="1">
    <location>
        <begin position="1"/>
        <end position="165"/>
    </location>
</feature>
<proteinExistence type="predicted"/>
<keyword evidence="3" id="KW-1185">Reference proteome</keyword>
<evidence type="ECO:0000313" key="3">
    <source>
        <dbReference type="Proteomes" id="UP000664554"/>
    </source>
</evidence>
<accession>A0ABS3NSR7</accession>
<dbReference type="CDD" id="cd01646">
    <property type="entry name" value="RT_Bac_retron_I"/>
    <property type="match status" value="1"/>
</dbReference>
<dbReference type="SUPFAM" id="SSF56672">
    <property type="entry name" value="DNA/RNA polymerases"/>
    <property type="match status" value="1"/>
</dbReference>
<dbReference type="InterPro" id="IPR043502">
    <property type="entry name" value="DNA/RNA_pol_sf"/>
</dbReference>
<dbReference type="Pfam" id="PF00078">
    <property type="entry name" value="RVT_1"/>
    <property type="match status" value="1"/>
</dbReference>
<dbReference type="EMBL" id="JAGBKM010000044">
    <property type="protein sequence ID" value="MBO1532093.1"/>
    <property type="molecule type" value="Genomic_DNA"/>
</dbReference>
<comment type="caution">
    <text evidence="2">The sequence shown here is derived from an EMBL/GenBank/DDBJ whole genome shotgun (WGS) entry which is preliminary data.</text>
</comment>
<dbReference type="InterPro" id="IPR000477">
    <property type="entry name" value="RT_dom"/>
</dbReference>
<keyword evidence="2" id="KW-0808">Transferase</keyword>